<name>A0A4Y7LIX8_PAPSO</name>
<keyword evidence="3" id="KW-1185">Reference proteome</keyword>
<evidence type="ECO:0000256" key="1">
    <source>
        <dbReference type="SAM" id="MobiDB-lite"/>
    </source>
</evidence>
<evidence type="ECO:0000313" key="3">
    <source>
        <dbReference type="Proteomes" id="UP000316621"/>
    </source>
</evidence>
<accession>A0A4Y7LIX8</accession>
<dbReference type="Gramene" id="RZC84570">
    <property type="protein sequence ID" value="RZC84570"/>
    <property type="gene ID" value="C5167_047357"/>
</dbReference>
<sequence>MHRRRRHHSGSANGPTHDQQLEAEQIQSLIDQRIKEHLGGAGSQQVGAAFNQHLDSYTQRPCLPVMLPTGMPAYGSQMPEAEQTQSMITLIDRRIKDHLGAAGFQPAPPCLQAARLRWSAIESSTNCAWGNNPYFKCPP</sequence>
<dbReference type="STRING" id="3469.A0A4Y7LIX8"/>
<gene>
    <name evidence="2" type="ORF">C5167_047357</name>
</gene>
<evidence type="ECO:0000313" key="2">
    <source>
        <dbReference type="EMBL" id="RZC84570.1"/>
    </source>
</evidence>
<dbReference type="EMBL" id="CM010725">
    <property type="protein sequence ID" value="RZC84570.1"/>
    <property type="molecule type" value="Genomic_DNA"/>
</dbReference>
<feature type="region of interest" description="Disordered" evidence="1">
    <location>
        <begin position="1"/>
        <end position="20"/>
    </location>
</feature>
<dbReference type="InterPro" id="IPR017340">
    <property type="entry name" value="U1_snRNP-C"/>
</dbReference>
<dbReference type="PANTHER" id="PTHR31148:SF1">
    <property type="entry name" value="U1 SMALL NUCLEAR RIBONUCLEOPROTEIN C"/>
    <property type="match status" value="1"/>
</dbReference>
<dbReference type="GO" id="GO:0005685">
    <property type="term" value="C:U1 snRNP"/>
    <property type="evidence" value="ECO:0007669"/>
    <property type="project" value="InterPro"/>
</dbReference>
<dbReference type="GO" id="GO:0030627">
    <property type="term" value="F:pre-mRNA 5'-splice site binding"/>
    <property type="evidence" value="ECO:0007669"/>
    <property type="project" value="InterPro"/>
</dbReference>
<reference evidence="2 3" key="1">
    <citation type="journal article" date="2018" name="Science">
        <title>The opium poppy genome and morphinan production.</title>
        <authorList>
            <person name="Guo L."/>
            <person name="Winzer T."/>
            <person name="Yang X."/>
            <person name="Li Y."/>
            <person name="Ning Z."/>
            <person name="He Z."/>
            <person name="Teodor R."/>
            <person name="Lu Y."/>
            <person name="Bowser T.A."/>
            <person name="Graham I.A."/>
            <person name="Ye K."/>
        </authorList>
    </citation>
    <scope>NUCLEOTIDE SEQUENCE [LARGE SCALE GENOMIC DNA]</scope>
    <source>
        <strain evidence="3">cv. HN1</strain>
        <tissue evidence="2">Leaves</tissue>
    </source>
</reference>
<dbReference type="Proteomes" id="UP000316621">
    <property type="component" value="Chromosome 11"/>
</dbReference>
<organism evidence="2 3">
    <name type="scientific">Papaver somniferum</name>
    <name type="common">Opium poppy</name>
    <dbReference type="NCBI Taxonomy" id="3469"/>
    <lineage>
        <taxon>Eukaryota</taxon>
        <taxon>Viridiplantae</taxon>
        <taxon>Streptophyta</taxon>
        <taxon>Embryophyta</taxon>
        <taxon>Tracheophyta</taxon>
        <taxon>Spermatophyta</taxon>
        <taxon>Magnoliopsida</taxon>
        <taxon>Ranunculales</taxon>
        <taxon>Papaveraceae</taxon>
        <taxon>Papaveroideae</taxon>
        <taxon>Papaver</taxon>
    </lineage>
</organism>
<dbReference type="AlphaFoldDB" id="A0A4Y7LIX8"/>
<protein>
    <submittedName>
        <fullName evidence="2">Uncharacterized protein</fullName>
    </submittedName>
</protein>
<dbReference type="PANTHER" id="PTHR31148">
    <property type="entry name" value="U1 SMALL NUCLEAR RIBONUCLEOPROTEIN C"/>
    <property type="match status" value="1"/>
</dbReference>
<dbReference type="GO" id="GO:0000395">
    <property type="term" value="P:mRNA 5'-splice site recognition"/>
    <property type="evidence" value="ECO:0007669"/>
    <property type="project" value="InterPro"/>
</dbReference>
<proteinExistence type="predicted"/>